<evidence type="ECO:0000256" key="11">
    <source>
        <dbReference type="ARBA" id="ARBA00022741"/>
    </source>
</evidence>
<dbReference type="EMBL" id="FNNO01000010">
    <property type="protein sequence ID" value="SDX19170.1"/>
    <property type="molecule type" value="Genomic_DNA"/>
</dbReference>
<comment type="function">
    <text evidence="17">Member of the two-component regulatory system NreB/NreC involved in the control of dissimilatory nitrate/nitrite reduction in response to oxygen. NreB functions as a direct oxygen sensor histidine kinase which is autophosphorylated, in the absence of oxygen, probably at the conserved histidine residue, and transfers its phosphate group probably to a conserved aspartate residue of NreC. NreB/NreC activates the expression of the nitrate (narGHJI) and nitrite (nir) reductase operons, as well as the putative nitrate transporter gene narT.</text>
</comment>
<comment type="cofactor">
    <cofactor evidence="2">
        <name>[4Fe-4S] cluster</name>
        <dbReference type="ChEBI" id="CHEBI:49883"/>
    </cofactor>
</comment>
<evidence type="ECO:0000256" key="13">
    <source>
        <dbReference type="ARBA" id="ARBA00022840"/>
    </source>
</evidence>
<sequence>MNQRALYITILLFCLTTEIHYTVAARPFSDTLYLTGKHQYDLKGYLEYYCDTALLPIDSVIKINNAGKFERLKKDVLNSGFSNKYYWHSLHLKNPTSLTMEIMWLFQNATVNEMKVYKVSNNRITSLGVTGDHFAFNQRPYYFYLFVYPLSLQPGEDARFYAFINKKGENLKQRFQLMDAKTLQQLQSNAYFVMGILTGILLLVFLFNVFLFYSLRDAIHGWYALYVLATLWQMLAFEGMDFQFLYPAVPSINDIAKFISCGLNLLLMLQVMQKFFNQKKENSRFLKGTIVFKTVSIFLIISCIPVYKLFHSMILKETYTLFFSVTAVLSFVLIVFSAIERVRQGFKPGYFYLFALTPLFLATIEFILNLFGVITTFDTTMGYMLSRIQLGVAFETLVISFGILYRYNLFKKEKEKLSLELEGQKIATAGHIISAQEMERKRIAEDLHDELGGDIAAIKINLQKATVDTERLNKVIKLLDKASGDIRSISHNLMPPDFSATPLDILLDSYYRQLNNEHGIVFQFHVNGESGKFTKEDELMIYRIIMELTNNVVKHSCATEATVQMIYCDTYLEVIVEDNGKGIPAEPNKKGIGLMNIQSRINYLDGKIIFDSNEYGTTIIIQLPYKINNGKD</sequence>
<dbReference type="Pfam" id="PF07695">
    <property type="entry name" value="7TMR-DISM_7TM"/>
    <property type="match status" value="1"/>
</dbReference>
<dbReference type="GO" id="GO:0046983">
    <property type="term" value="F:protein dimerization activity"/>
    <property type="evidence" value="ECO:0007669"/>
    <property type="project" value="InterPro"/>
</dbReference>
<keyword evidence="19" id="KW-0472">Membrane</keyword>
<dbReference type="InterPro" id="IPR005467">
    <property type="entry name" value="His_kinase_dom"/>
</dbReference>
<gene>
    <name evidence="21" type="ORF">SAMN05444410_110100</name>
</gene>
<evidence type="ECO:0000256" key="15">
    <source>
        <dbReference type="ARBA" id="ARBA00023012"/>
    </source>
</evidence>
<keyword evidence="7" id="KW-0963">Cytoplasm</keyword>
<keyword evidence="13" id="KW-0067">ATP-binding</keyword>
<dbReference type="Proteomes" id="UP000198711">
    <property type="component" value="Unassembled WGS sequence"/>
</dbReference>
<dbReference type="RefSeq" id="WP_092724355.1">
    <property type="nucleotide sequence ID" value="NZ_FNNO01000010.1"/>
</dbReference>
<dbReference type="SMART" id="SM00387">
    <property type="entry name" value="HATPase_c"/>
    <property type="match status" value="1"/>
</dbReference>
<evidence type="ECO:0000256" key="7">
    <source>
        <dbReference type="ARBA" id="ARBA00022490"/>
    </source>
</evidence>
<dbReference type="PANTHER" id="PTHR24421:SF10">
    <property type="entry name" value="NITRATE_NITRITE SENSOR PROTEIN NARQ"/>
    <property type="match status" value="1"/>
</dbReference>
<dbReference type="InterPro" id="IPR036890">
    <property type="entry name" value="HATPase_C_sf"/>
</dbReference>
<comment type="subcellular location">
    <subcellularLocation>
        <location evidence="3">Cytoplasm</location>
    </subcellularLocation>
</comment>
<dbReference type="GO" id="GO:0000155">
    <property type="term" value="F:phosphorelay sensor kinase activity"/>
    <property type="evidence" value="ECO:0007669"/>
    <property type="project" value="InterPro"/>
</dbReference>
<dbReference type="Pfam" id="PF07730">
    <property type="entry name" value="HisKA_3"/>
    <property type="match status" value="1"/>
</dbReference>
<keyword evidence="15" id="KW-0902">Two-component regulatory system</keyword>
<dbReference type="GO" id="GO:0005524">
    <property type="term" value="F:ATP binding"/>
    <property type="evidence" value="ECO:0007669"/>
    <property type="project" value="UniProtKB-KW"/>
</dbReference>
<dbReference type="GO" id="GO:0046872">
    <property type="term" value="F:metal ion binding"/>
    <property type="evidence" value="ECO:0007669"/>
    <property type="project" value="UniProtKB-KW"/>
</dbReference>
<feature type="transmembrane region" description="Helical" evidence="19">
    <location>
        <begin position="285"/>
        <end position="307"/>
    </location>
</feature>
<evidence type="ECO:0000256" key="8">
    <source>
        <dbReference type="ARBA" id="ARBA00022553"/>
    </source>
</evidence>
<keyword evidence="19" id="KW-0812">Transmembrane</keyword>
<feature type="transmembrane region" description="Helical" evidence="19">
    <location>
        <begin position="351"/>
        <end position="376"/>
    </location>
</feature>
<evidence type="ECO:0000256" key="19">
    <source>
        <dbReference type="SAM" id="Phobius"/>
    </source>
</evidence>
<dbReference type="InterPro" id="IPR050482">
    <property type="entry name" value="Sensor_HK_TwoCompSys"/>
</dbReference>
<keyword evidence="12 21" id="KW-0418">Kinase</keyword>
<dbReference type="Gene3D" id="3.30.565.10">
    <property type="entry name" value="Histidine kinase-like ATPase, C-terminal domain"/>
    <property type="match status" value="1"/>
</dbReference>
<dbReference type="Gene3D" id="1.20.5.1930">
    <property type="match status" value="1"/>
</dbReference>
<feature type="transmembrane region" description="Helical" evidence="19">
    <location>
        <begin position="190"/>
        <end position="211"/>
    </location>
</feature>
<dbReference type="EC" id="2.7.13.3" evidence="4"/>
<keyword evidence="14" id="KW-0408">Iron</keyword>
<feature type="transmembrane region" description="Helical" evidence="19">
    <location>
        <begin position="218"/>
        <end position="235"/>
    </location>
</feature>
<keyword evidence="9" id="KW-0808">Transferase</keyword>
<keyword evidence="19" id="KW-1133">Transmembrane helix</keyword>
<evidence type="ECO:0000256" key="14">
    <source>
        <dbReference type="ARBA" id="ARBA00023004"/>
    </source>
</evidence>
<dbReference type="GO" id="GO:0016020">
    <property type="term" value="C:membrane"/>
    <property type="evidence" value="ECO:0007669"/>
    <property type="project" value="InterPro"/>
</dbReference>
<feature type="transmembrane region" description="Helical" evidence="19">
    <location>
        <begin position="255"/>
        <end position="273"/>
    </location>
</feature>
<keyword evidence="11" id="KW-0547">Nucleotide-binding</keyword>
<evidence type="ECO:0000256" key="3">
    <source>
        <dbReference type="ARBA" id="ARBA00004496"/>
    </source>
</evidence>
<dbReference type="PRINTS" id="PR00344">
    <property type="entry name" value="BCTRLSENSOR"/>
</dbReference>
<evidence type="ECO:0000256" key="1">
    <source>
        <dbReference type="ARBA" id="ARBA00000085"/>
    </source>
</evidence>
<organism evidence="21 22">
    <name type="scientific">Hydrobacter penzbergensis</name>
    <dbReference type="NCBI Taxonomy" id="1235997"/>
    <lineage>
        <taxon>Bacteria</taxon>
        <taxon>Pseudomonadati</taxon>
        <taxon>Bacteroidota</taxon>
        <taxon>Chitinophagia</taxon>
        <taxon>Chitinophagales</taxon>
        <taxon>Chitinophagaceae</taxon>
        <taxon>Hydrobacter</taxon>
    </lineage>
</organism>
<dbReference type="InterPro" id="IPR011623">
    <property type="entry name" value="7TMR_DISM_rcpt_extracell_dom1"/>
</dbReference>
<dbReference type="Pfam" id="PF02518">
    <property type="entry name" value="HATPase_c"/>
    <property type="match status" value="1"/>
</dbReference>
<dbReference type="Pfam" id="PF07696">
    <property type="entry name" value="7TMR-DISMED2"/>
    <property type="match status" value="1"/>
</dbReference>
<reference evidence="21 22" key="1">
    <citation type="submission" date="2016-10" db="EMBL/GenBank/DDBJ databases">
        <authorList>
            <person name="Varghese N."/>
            <person name="Submissions S."/>
        </authorList>
    </citation>
    <scope>NUCLEOTIDE SEQUENCE [LARGE SCALE GENOMIC DNA]</scope>
    <source>
        <strain evidence="21 22">DSM 25353</strain>
    </source>
</reference>
<evidence type="ECO:0000256" key="4">
    <source>
        <dbReference type="ARBA" id="ARBA00012438"/>
    </source>
</evidence>
<evidence type="ECO:0000313" key="21">
    <source>
        <dbReference type="EMBL" id="SDX19170.1"/>
    </source>
</evidence>
<name>A0A8X8IDS3_9BACT</name>
<evidence type="ECO:0000256" key="2">
    <source>
        <dbReference type="ARBA" id="ARBA00001966"/>
    </source>
</evidence>
<keyword evidence="10" id="KW-0479">Metal-binding</keyword>
<dbReference type="Gene3D" id="2.60.40.2380">
    <property type="match status" value="1"/>
</dbReference>
<evidence type="ECO:0000256" key="18">
    <source>
        <dbReference type="ARBA" id="ARBA00030800"/>
    </source>
</evidence>
<evidence type="ECO:0000256" key="10">
    <source>
        <dbReference type="ARBA" id="ARBA00022723"/>
    </source>
</evidence>
<dbReference type="CDD" id="cd16917">
    <property type="entry name" value="HATPase_UhpB-NarQ-NarX-like"/>
    <property type="match status" value="1"/>
</dbReference>
<evidence type="ECO:0000256" key="16">
    <source>
        <dbReference type="ARBA" id="ARBA00023014"/>
    </source>
</evidence>
<evidence type="ECO:0000256" key="9">
    <source>
        <dbReference type="ARBA" id="ARBA00022679"/>
    </source>
</evidence>
<feature type="transmembrane region" description="Helical" evidence="19">
    <location>
        <begin position="388"/>
        <end position="407"/>
    </location>
</feature>
<dbReference type="InterPro" id="IPR011712">
    <property type="entry name" value="Sig_transdc_His_kin_sub3_dim/P"/>
</dbReference>
<feature type="transmembrane region" description="Helical" evidence="19">
    <location>
        <begin position="319"/>
        <end position="339"/>
    </location>
</feature>
<dbReference type="PROSITE" id="PS50109">
    <property type="entry name" value="HIS_KIN"/>
    <property type="match status" value="1"/>
</dbReference>
<keyword evidence="6" id="KW-0004">4Fe-4S</keyword>
<dbReference type="InterPro" id="IPR011622">
    <property type="entry name" value="7TMR_DISM_rcpt_extracell_dom2"/>
</dbReference>
<proteinExistence type="predicted"/>
<keyword evidence="8" id="KW-0597">Phosphoprotein</keyword>
<keyword evidence="16" id="KW-0411">Iron-sulfur</keyword>
<evidence type="ECO:0000313" key="22">
    <source>
        <dbReference type="Proteomes" id="UP000198711"/>
    </source>
</evidence>
<dbReference type="InterPro" id="IPR004358">
    <property type="entry name" value="Sig_transdc_His_kin-like_C"/>
</dbReference>
<evidence type="ECO:0000256" key="12">
    <source>
        <dbReference type="ARBA" id="ARBA00022777"/>
    </source>
</evidence>
<evidence type="ECO:0000259" key="20">
    <source>
        <dbReference type="PROSITE" id="PS50109"/>
    </source>
</evidence>
<dbReference type="AlphaFoldDB" id="A0A8X8IDS3"/>
<dbReference type="SUPFAM" id="SSF55874">
    <property type="entry name" value="ATPase domain of HSP90 chaperone/DNA topoisomerase II/histidine kinase"/>
    <property type="match status" value="1"/>
</dbReference>
<evidence type="ECO:0000256" key="5">
    <source>
        <dbReference type="ARBA" id="ARBA00017322"/>
    </source>
</evidence>
<protein>
    <recommendedName>
        <fullName evidence="5">Oxygen sensor histidine kinase NreB</fullName>
        <ecNumber evidence="4">2.7.13.3</ecNumber>
    </recommendedName>
    <alternativeName>
        <fullName evidence="18">Nitrogen regulation protein B</fullName>
    </alternativeName>
</protein>
<comment type="caution">
    <text evidence="21">The sequence shown here is derived from an EMBL/GenBank/DDBJ whole genome shotgun (WGS) entry which is preliminary data.</text>
</comment>
<accession>A0A8X8IDS3</accession>
<evidence type="ECO:0000256" key="6">
    <source>
        <dbReference type="ARBA" id="ARBA00022485"/>
    </source>
</evidence>
<evidence type="ECO:0000256" key="17">
    <source>
        <dbReference type="ARBA" id="ARBA00024827"/>
    </source>
</evidence>
<comment type="catalytic activity">
    <reaction evidence="1">
        <text>ATP + protein L-histidine = ADP + protein N-phospho-L-histidine.</text>
        <dbReference type="EC" id="2.7.13.3"/>
    </reaction>
</comment>
<keyword evidence="22" id="KW-1185">Reference proteome</keyword>
<dbReference type="GO" id="GO:0051539">
    <property type="term" value="F:4 iron, 4 sulfur cluster binding"/>
    <property type="evidence" value="ECO:0007669"/>
    <property type="project" value="UniProtKB-KW"/>
</dbReference>
<dbReference type="InterPro" id="IPR003594">
    <property type="entry name" value="HATPase_dom"/>
</dbReference>
<dbReference type="PANTHER" id="PTHR24421">
    <property type="entry name" value="NITRATE/NITRITE SENSOR PROTEIN NARX-RELATED"/>
    <property type="match status" value="1"/>
</dbReference>
<dbReference type="GO" id="GO:0005737">
    <property type="term" value="C:cytoplasm"/>
    <property type="evidence" value="ECO:0007669"/>
    <property type="project" value="UniProtKB-SubCell"/>
</dbReference>
<feature type="domain" description="Histidine kinase" evidence="20">
    <location>
        <begin position="442"/>
        <end position="627"/>
    </location>
</feature>